<protein>
    <submittedName>
        <fullName evidence="2">Uncharacterized protein</fullName>
    </submittedName>
</protein>
<evidence type="ECO:0000313" key="2">
    <source>
        <dbReference type="EMBL" id="KAJ1138101.1"/>
    </source>
</evidence>
<gene>
    <name evidence="2" type="ORF">NDU88_004492</name>
</gene>
<sequence length="138" mass="14867">MEGRAHHTGRRRRHQNLSPGRNNKPAPALKQKETGRICQAASRTRRTPNAGQAAASRHYQTRPKRFPSNGKPKRGSGGLPATQDAACTAAPGSVKQGTWSLQQPHFNPAALQGSPSTKKAGEPQGKKHDRSNLLIANL</sequence>
<reference evidence="2" key="1">
    <citation type="journal article" date="2022" name="bioRxiv">
        <title>Sequencing and chromosome-scale assembly of the giantPleurodeles waltlgenome.</title>
        <authorList>
            <person name="Brown T."/>
            <person name="Elewa A."/>
            <person name="Iarovenko S."/>
            <person name="Subramanian E."/>
            <person name="Araus A.J."/>
            <person name="Petzold A."/>
            <person name="Susuki M."/>
            <person name="Suzuki K.-i.T."/>
            <person name="Hayashi T."/>
            <person name="Toyoda A."/>
            <person name="Oliveira C."/>
            <person name="Osipova E."/>
            <person name="Leigh N.D."/>
            <person name="Simon A."/>
            <person name="Yun M.H."/>
        </authorList>
    </citation>
    <scope>NUCLEOTIDE SEQUENCE</scope>
    <source>
        <strain evidence="2">20211129_DDA</strain>
        <tissue evidence="2">Liver</tissue>
    </source>
</reference>
<comment type="caution">
    <text evidence="2">The sequence shown here is derived from an EMBL/GenBank/DDBJ whole genome shotgun (WGS) entry which is preliminary data.</text>
</comment>
<feature type="region of interest" description="Disordered" evidence="1">
    <location>
        <begin position="1"/>
        <end position="138"/>
    </location>
</feature>
<accession>A0AAV7QF66</accession>
<evidence type="ECO:0000313" key="3">
    <source>
        <dbReference type="Proteomes" id="UP001066276"/>
    </source>
</evidence>
<dbReference type="AlphaFoldDB" id="A0AAV7QF66"/>
<proteinExistence type="predicted"/>
<feature type="compositionally biased region" description="Polar residues" evidence="1">
    <location>
        <begin position="95"/>
        <end position="105"/>
    </location>
</feature>
<evidence type="ECO:0000256" key="1">
    <source>
        <dbReference type="SAM" id="MobiDB-lite"/>
    </source>
</evidence>
<dbReference type="EMBL" id="JANPWB010000010">
    <property type="protein sequence ID" value="KAJ1138101.1"/>
    <property type="molecule type" value="Genomic_DNA"/>
</dbReference>
<keyword evidence="3" id="KW-1185">Reference proteome</keyword>
<organism evidence="2 3">
    <name type="scientific">Pleurodeles waltl</name>
    <name type="common">Iberian ribbed newt</name>
    <dbReference type="NCBI Taxonomy" id="8319"/>
    <lineage>
        <taxon>Eukaryota</taxon>
        <taxon>Metazoa</taxon>
        <taxon>Chordata</taxon>
        <taxon>Craniata</taxon>
        <taxon>Vertebrata</taxon>
        <taxon>Euteleostomi</taxon>
        <taxon>Amphibia</taxon>
        <taxon>Batrachia</taxon>
        <taxon>Caudata</taxon>
        <taxon>Salamandroidea</taxon>
        <taxon>Salamandridae</taxon>
        <taxon>Pleurodelinae</taxon>
        <taxon>Pleurodeles</taxon>
    </lineage>
</organism>
<name>A0AAV7QF66_PLEWA</name>
<feature type="compositionally biased region" description="Basic residues" evidence="1">
    <location>
        <begin position="1"/>
        <end position="15"/>
    </location>
</feature>
<dbReference type="Proteomes" id="UP001066276">
    <property type="component" value="Chromosome 6"/>
</dbReference>